<dbReference type="InterPro" id="IPR011993">
    <property type="entry name" value="PH-like_dom_sf"/>
</dbReference>
<name>A0A1Q2YIV5_9ASCO</name>
<comment type="caution">
    <text evidence="3">The sequence shown here is derived from an EMBL/GenBank/DDBJ whole genome shotgun (WGS) entry which is preliminary data.</text>
</comment>
<evidence type="ECO:0000256" key="1">
    <source>
        <dbReference type="SAM" id="MobiDB-lite"/>
    </source>
</evidence>
<dbReference type="Gene3D" id="2.30.29.30">
    <property type="entry name" value="Pleckstrin-homology domain (PH domain)/Phosphotyrosine-binding domain (PTB)"/>
    <property type="match status" value="1"/>
</dbReference>
<dbReference type="OrthoDB" id="5563754at2759"/>
<feature type="compositionally biased region" description="Polar residues" evidence="1">
    <location>
        <begin position="528"/>
        <end position="579"/>
    </location>
</feature>
<feature type="compositionally biased region" description="Basic and acidic residues" evidence="1">
    <location>
        <begin position="744"/>
        <end position="760"/>
    </location>
</feature>
<feature type="region of interest" description="Disordered" evidence="1">
    <location>
        <begin position="704"/>
        <end position="914"/>
    </location>
</feature>
<feature type="compositionally biased region" description="Polar residues" evidence="1">
    <location>
        <begin position="55"/>
        <end position="69"/>
    </location>
</feature>
<dbReference type="InterPro" id="IPR058155">
    <property type="entry name" value="Skg3/CAF120-like_PH"/>
</dbReference>
<dbReference type="Proteomes" id="UP000186136">
    <property type="component" value="Unassembled WGS sequence"/>
</dbReference>
<evidence type="ECO:0000313" key="4">
    <source>
        <dbReference type="Proteomes" id="UP000186136"/>
    </source>
</evidence>
<feature type="compositionally biased region" description="Low complexity" evidence="1">
    <location>
        <begin position="1051"/>
        <end position="1077"/>
    </location>
</feature>
<protein>
    <recommendedName>
        <fullName evidence="2">Skg3/CAF120-like PH-like domain-containing protein</fullName>
    </recommendedName>
</protein>
<evidence type="ECO:0000259" key="2">
    <source>
        <dbReference type="Pfam" id="PF25381"/>
    </source>
</evidence>
<accession>A0A1Q2YIV5</accession>
<gene>
    <name evidence="3" type="ORF">PMKS-002987</name>
</gene>
<dbReference type="EMBL" id="BDGI01000123">
    <property type="protein sequence ID" value="GAV29486.1"/>
    <property type="molecule type" value="Genomic_DNA"/>
</dbReference>
<feature type="compositionally biased region" description="Basic and acidic residues" evidence="1">
    <location>
        <begin position="837"/>
        <end position="848"/>
    </location>
</feature>
<feature type="compositionally biased region" description="Polar residues" evidence="1">
    <location>
        <begin position="764"/>
        <end position="798"/>
    </location>
</feature>
<feature type="region of interest" description="Disordered" evidence="1">
    <location>
        <begin position="927"/>
        <end position="1114"/>
    </location>
</feature>
<reference evidence="3 4" key="1">
    <citation type="submission" date="2016-08" db="EMBL/GenBank/DDBJ databases">
        <title>Whole genome shotgun sequence of Pichia membranifaciens KS47-1.</title>
        <authorList>
            <person name="Konishi M."/>
            <person name="Ishida M."/>
            <person name="Arakawa T."/>
            <person name="Kato Y."/>
            <person name="Horiuchi J."/>
        </authorList>
    </citation>
    <scope>NUCLEOTIDE SEQUENCE [LARGE SCALE GENOMIC DNA]</scope>
    <source>
        <strain evidence="3 4">KS47-1</strain>
    </source>
</reference>
<organism evidence="3 4">
    <name type="scientific">Pichia membranifaciens</name>
    <dbReference type="NCBI Taxonomy" id="4926"/>
    <lineage>
        <taxon>Eukaryota</taxon>
        <taxon>Fungi</taxon>
        <taxon>Dikarya</taxon>
        <taxon>Ascomycota</taxon>
        <taxon>Saccharomycotina</taxon>
        <taxon>Pichiomycetes</taxon>
        <taxon>Pichiales</taxon>
        <taxon>Pichiaceae</taxon>
        <taxon>Pichia</taxon>
    </lineage>
</organism>
<feature type="domain" description="Skg3/CAF120-like PH-like" evidence="2">
    <location>
        <begin position="227"/>
        <end position="384"/>
    </location>
</feature>
<dbReference type="Pfam" id="PF25381">
    <property type="entry name" value="PH_26"/>
    <property type="match status" value="1"/>
</dbReference>
<dbReference type="AlphaFoldDB" id="A0A1Q2YIV5"/>
<feature type="compositionally biased region" description="Basic and acidic residues" evidence="1">
    <location>
        <begin position="608"/>
        <end position="619"/>
    </location>
</feature>
<feature type="compositionally biased region" description="Acidic residues" evidence="1">
    <location>
        <begin position="643"/>
        <end position="669"/>
    </location>
</feature>
<feature type="region of interest" description="Disordered" evidence="1">
    <location>
        <begin position="480"/>
        <end position="678"/>
    </location>
</feature>
<feature type="compositionally biased region" description="Polar residues" evidence="1">
    <location>
        <begin position="494"/>
        <end position="506"/>
    </location>
</feature>
<keyword evidence="4" id="KW-1185">Reference proteome</keyword>
<evidence type="ECO:0000313" key="3">
    <source>
        <dbReference type="EMBL" id="GAV29486.1"/>
    </source>
</evidence>
<feature type="region of interest" description="Disordered" evidence="1">
    <location>
        <begin position="1"/>
        <end position="69"/>
    </location>
</feature>
<feature type="compositionally biased region" description="Polar residues" evidence="1">
    <location>
        <begin position="927"/>
        <end position="955"/>
    </location>
</feature>
<feature type="compositionally biased region" description="Low complexity" evidence="1">
    <location>
        <begin position="1017"/>
        <end position="1028"/>
    </location>
</feature>
<dbReference type="SUPFAM" id="SSF50729">
    <property type="entry name" value="PH domain-like"/>
    <property type="match status" value="1"/>
</dbReference>
<feature type="compositionally biased region" description="Basic and acidic residues" evidence="1">
    <location>
        <begin position="9"/>
        <end position="21"/>
    </location>
</feature>
<proteinExistence type="predicted"/>
<feature type="compositionally biased region" description="Low complexity" evidence="1">
    <location>
        <begin position="33"/>
        <end position="54"/>
    </location>
</feature>
<feature type="compositionally biased region" description="Polar residues" evidence="1">
    <location>
        <begin position="853"/>
        <end position="870"/>
    </location>
</feature>
<feature type="compositionally biased region" description="Polar residues" evidence="1">
    <location>
        <begin position="807"/>
        <end position="836"/>
    </location>
</feature>
<feature type="compositionally biased region" description="Polar residues" evidence="1">
    <location>
        <begin position="969"/>
        <end position="996"/>
    </location>
</feature>
<sequence length="1114" mass="125415">MQKLRSLSKSKEQKDTKDSLNLDKPPTPKFRDFSFNLHTNLSSSTSPNPTILSSKYTPPSSPTITTLESSGKLSPELAPIVSLLSAQAHRKYCEGVFMLLKDLDADGNPSDRKWLEVYGIMIGNELAYWDSSQMEASGSVMVGNNKPSYLNFSDGTLRTCSSLASANGNIDNVIVLSTTLKNRFLLQYSSNDDFHTWCSAFRLSAFEYKALQEAYTASLLSARGSLLSDIRVILSEKKFNYEDWTSVRFGAGMPWKKCFAVIEPSKKTRKGYKNGFIYFYESEKKTKKILMAKITNISSVYALYPRTYTIIDKSTMIKLEGSIQFDPKEGSKNCSIFLMPEQHTSVPGYDTLIRFLIPLMDSFHLYGRPKRLNADKLDPNSLLFGLPVLPKVHYLEVKDLLSIVKNRNSIDWDQDEWNSAIKDLLRTKVSSGYSGCGSADGVNGALDLLNSSKDMADGKIKFFVNKPEVNKYLENSPHARSLRQFSSSEEHTLHTSNPTPISNSKSDLNEPAKTNIRITDLDDDNEQNDSLYSKGNSLSPRKSNNPKPSTTPLQTHTIPSNSPSPQVVNIYQKYSQIPDSSKMRKSVPGTNLEDSLRETTLDDDDNDDYRFNKISKDDGYGLPGPSPHKNATVNDLYPSYGDALDDDEDHDDDEDEEEEEEEDGDDENSSFDFVVPKTNRERIISPFTDFNNNVRKAMNVEDPYFPSKIVPTPTSNNEKLVVNKQRSPQRRAPPPKNTEVNELYPHDKGSYPLDGSKKVEYPNATANRYFSNPTPPTTSHRAPSNIVVPQNNHSSENLYSAAPVNPYLNSQSSPRTPIDQQNPPLIHSATQSNHNQSRADKHSPDHYSRHNQQRPQHQSPHQYDYNNNSFDVIKNAPPKPPPHDYNYESPISEGYSRPPPQQNMNYTNSPELIPPHQYKQTEYSTQQPNYNNQTANSYHKQPQRSASNPLNSPGVSSFGVYGPMKSHSPVLSQNQGFSRNQPSGPVQPGGHNQYNNRGYGKQQPSSQAASHHHNHNHQQQPLPPALQQYQAGSNGNTYHHHYSNNPPYPAQGPQYGQQQQPLPPSQQQQMHSSNNPQRLRHRPPPPNQQQQQQPVYSKSFKHDPYAIAKAPGMR</sequence>